<comment type="caution">
    <text evidence="1">The sequence shown here is derived from an EMBL/GenBank/DDBJ whole genome shotgun (WGS) entry which is preliminary data.</text>
</comment>
<gene>
    <name evidence="1" type="ORF">Amon01_000896100</name>
</gene>
<organism evidence="1 2">
    <name type="scientific">Ambrosiozyma monospora</name>
    <name type="common">Yeast</name>
    <name type="synonym">Endomycopsis monosporus</name>
    <dbReference type="NCBI Taxonomy" id="43982"/>
    <lineage>
        <taxon>Eukaryota</taxon>
        <taxon>Fungi</taxon>
        <taxon>Dikarya</taxon>
        <taxon>Ascomycota</taxon>
        <taxon>Saccharomycotina</taxon>
        <taxon>Pichiomycetes</taxon>
        <taxon>Pichiales</taxon>
        <taxon>Pichiaceae</taxon>
        <taxon>Ambrosiozyma</taxon>
    </lineage>
</organism>
<evidence type="ECO:0000313" key="2">
    <source>
        <dbReference type="Proteomes" id="UP001165063"/>
    </source>
</evidence>
<sequence>MRDDLAHYSSFISSNTDIQIVQSFTDIISRYSNSNYKIMESDDIAQLMANYYNFLFIQSPEKKSSMIDEMGYCFLQIMTQSSSSYDHQSYNLGDGWIFNEVFKMGSGLDYLTFTTDENLHIKELTITANITEGPLLFPVFPTSVNGAGSTSFGITLTENALVSHY</sequence>
<proteinExistence type="predicted"/>
<protein>
    <submittedName>
        <fullName evidence="1">Unnamed protein product</fullName>
    </submittedName>
</protein>
<keyword evidence="2" id="KW-1185">Reference proteome</keyword>
<dbReference type="AlphaFoldDB" id="A0A9W6SVW4"/>
<reference evidence="1" key="1">
    <citation type="submission" date="2023-04" db="EMBL/GenBank/DDBJ databases">
        <title>Ambrosiozyma monospora NBRC 1965.</title>
        <authorList>
            <person name="Ichikawa N."/>
            <person name="Sato H."/>
            <person name="Tonouchi N."/>
        </authorList>
    </citation>
    <scope>NUCLEOTIDE SEQUENCE</scope>
    <source>
        <strain evidence="1">NBRC 1965</strain>
    </source>
</reference>
<dbReference type="Proteomes" id="UP001165063">
    <property type="component" value="Unassembled WGS sequence"/>
</dbReference>
<evidence type="ECO:0000313" key="1">
    <source>
        <dbReference type="EMBL" id="GME68065.1"/>
    </source>
</evidence>
<accession>A0A9W6SVW4</accession>
<name>A0A9W6SVW4_AMBMO</name>
<dbReference type="EMBL" id="BSXU01009081">
    <property type="protein sequence ID" value="GME68065.1"/>
    <property type="molecule type" value="Genomic_DNA"/>
</dbReference>